<evidence type="ECO:0000313" key="14">
    <source>
        <dbReference type="EMBL" id="MFD2661181.1"/>
    </source>
</evidence>
<protein>
    <recommendedName>
        <fullName evidence="5 11">2-dehydropantoate 2-reductase</fullName>
        <ecNumber evidence="4 11">1.1.1.169</ecNumber>
    </recommendedName>
    <alternativeName>
        <fullName evidence="9 11">Ketopantoate reductase</fullName>
    </alternativeName>
</protein>
<evidence type="ECO:0000256" key="7">
    <source>
        <dbReference type="ARBA" id="ARBA00022857"/>
    </source>
</evidence>
<keyword evidence="8 11" id="KW-0560">Oxidoreductase</keyword>
<comment type="caution">
    <text evidence="14">The sequence shown here is derived from an EMBL/GenBank/DDBJ whole genome shotgun (WGS) entry which is preliminary data.</text>
</comment>
<evidence type="ECO:0000256" key="8">
    <source>
        <dbReference type="ARBA" id="ARBA00023002"/>
    </source>
</evidence>
<dbReference type="InterPro" id="IPR003710">
    <property type="entry name" value="ApbA"/>
</dbReference>
<dbReference type="Pfam" id="PF08546">
    <property type="entry name" value="ApbA_C"/>
    <property type="match status" value="1"/>
</dbReference>
<dbReference type="NCBIfam" id="TIGR00745">
    <property type="entry name" value="apbA_panE"/>
    <property type="match status" value="1"/>
</dbReference>
<comment type="pathway">
    <text evidence="2 11">Cofactor biosynthesis; (R)-pantothenate biosynthesis; (R)-pantoate from 3-methyl-2-oxobutanoate: step 2/2.</text>
</comment>
<dbReference type="Gene3D" id="1.10.1040.10">
    <property type="entry name" value="N-(1-d-carboxylethyl)-l-norvaline Dehydrogenase, domain 2"/>
    <property type="match status" value="1"/>
</dbReference>
<evidence type="ECO:0000256" key="5">
    <source>
        <dbReference type="ARBA" id="ARBA00019465"/>
    </source>
</evidence>
<dbReference type="InterPro" id="IPR013328">
    <property type="entry name" value="6PGD_dom2"/>
</dbReference>
<dbReference type="InterPro" id="IPR008927">
    <property type="entry name" value="6-PGluconate_DH-like_C_sf"/>
</dbReference>
<evidence type="ECO:0000256" key="3">
    <source>
        <dbReference type="ARBA" id="ARBA00007870"/>
    </source>
</evidence>
<evidence type="ECO:0000259" key="12">
    <source>
        <dbReference type="Pfam" id="PF02558"/>
    </source>
</evidence>
<dbReference type="EMBL" id="JBHUMY010000012">
    <property type="protein sequence ID" value="MFD2661181.1"/>
    <property type="molecule type" value="Genomic_DNA"/>
</dbReference>
<dbReference type="PANTHER" id="PTHR43765:SF2">
    <property type="entry name" value="2-DEHYDROPANTOATE 2-REDUCTASE"/>
    <property type="match status" value="1"/>
</dbReference>
<dbReference type="InterPro" id="IPR036291">
    <property type="entry name" value="NAD(P)-bd_dom_sf"/>
</dbReference>
<dbReference type="EC" id="1.1.1.169" evidence="4 11"/>
<dbReference type="Proteomes" id="UP001597493">
    <property type="component" value="Unassembled WGS sequence"/>
</dbReference>
<evidence type="ECO:0000259" key="13">
    <source>
        <dbReference type="Pfam" id="PF08546"/>
    </source>
</evidence>
<keyword evidence="15" id="KW-1185">Reference proteome</keyword>
<keyword evidence="7 11" id="KW-0521">NADP</keyword>
<dbReference type="InterPro" id="IPR013752">
    <property type="entry name" value="KPA_reductase"/>
</dbReference>
<dbReference type="SUPFAM" id="SSF48179">
    <property type="entry name" value="6-phosphogluconate dehydrogenase C-terminal domain-like"/>
    <property type="match status" value="1"/>
</dbReference>
<organism evidence="14 15">
    <name type="scientific">Paenibacillus thailandensis</name>
    <dbReference type="NCBI Taxonomy" id="393250"/>
    <lineage>
        <taxon>Bacteria</taxon>
        <taxon>Bacillati</taxon>
        <taxon>Bacillota</taxon>
        <taxon>Bacilli</taxon>
        <taxon>Bacillales</taxon>
        <taxon>Paenibacillaceae</taxon>
        <taxon>Paenibacillus</taxon>
    </lineage>
</organism>
<accession>A0ABW5QYU3</accession>
<comment type="function">
    <text evidence="1 11">Catalyzes the NADPH-dependent reduction of ketopantoate into pantoic acid.</text>
</comment>
<dbReference type="Pfam" id="PF02558">
    <property type="entry name" value="ApbA"/>
    <property type="match status" value="1"/>
</dbReference>
<sequence>MRIDIVGGGAIGLLFAAKLALAGQEVTVWTRTEEQARQLRDNGITLEAGERRQSAAVRACCLDTADNAAIGRDDGSVVLLTVKQPDINGRLLDKLAVLTQGAGSLVVCMQNGIGHMERLSEKLPHARLLAGVTTDGARRLSPGTVRHTGAGELWIGSAGESAAHPSDGTLAENRQKMFLDKLNSAGFRAALSKDMDNRVFQKLLINAVINPLTAIYDVQNGELPRHPIRLRLMRALCAETSDVLAAAGFKQENGWEKVLGVCEATSANVSSMLSDVRAGRETEIAWINGGVVRLAERHGLRAPLNEAVTGLVLGLAPFSSDERTGL</sequence>
<name>A0ABW5QYU3_9BACL</name>
<comment type="catalytic activity">
    <reaction evidence="10 11">
        <text>(R)-pantoate + NADP(+) = 2-dehydropantoate + NADPH + H(+)</text>
        <dbReference type="Rhea" id="RHEA:16233"/>
        <dbReference type="ChEBI" id="CHEBI:11561"/>
        <dbReference type="ChEBI" id="CHEBI:15378"/>
        <dbReference type="ChEBI" id="CHEBI:15980"/>
        <dbReference type="ChEBI" id="CHEBI:57783"/>
        <dbReference type="ChEBI" id="CHEBI:58349"/>
        <dbReference type="EC" id="1.1.1.169"/>
    </reaction>
</comment>
<dbReference type="InterPro" id="IPR013332">
    <property type="entry name" value="KPR_N"/>
</dbReference>
<evidence type="ECO:0000313" key="15">
    <source>
        <dbReference type="Proteomes" id="UP001597493"/>
    </source>
</evidence>
<keyword evidence="6 11" id="KW-0566">Pantothenate biosynthesis</keyword>
<evidence type="ECO:0000256" key="1">
    <source>
        <dbReference type="ARBA" id="ARBA00002919"/>
    </source>
</evidence>
<evidence type="ECO:0000256" key="9">
    <source>
        <dbReference type="ARBA" id="ARBA00032024"/>
    </source>
</evidence>
<dbReference type="PANTHER" id="PTHR43765">
    <property type="entry name" value="2-DEHYDROPANTOATE 2-REDUCTASE-RELATED"/>
    <property type="match status" value="1"/>
</dbReference>
<reference evidence="15" key="1">
    <citation type="journal article" date="2019" name="Int. J. Syst. Evol. Microbiol.">
        <title>The Global Catalogue of Microorganisms (GCM) 10K type strain sequencing project: providing services to taxonomists for standard genome sequencing and annotation.</title>
        <authorList>
            <consortium name="The Broad Institute Genomics Platform"/>
            <consortium name="The Broad Institute Genome Sequencing Center for Infectious Disease"/>
            <person name="Wu L."/>
            <person name="Ma J."/>
        </authorList>
    </citation>
    <scope>NUCLEOTIDE SEQUENCE [LARGE SCALE GENOMIC DNA]</scope>
    <source>
        <strain evidence="15">TISTR 1827</strain>
    </source>
</reference>
<feature type="domain" description="Ketopantoate reductase C-terminal" evidence="13">
    <location>
        <begin position="195"/>
        <end position="313"/>
    </location>
</feature>
<evidence type="ECO:0000256" key="10">
    <source>
        <dbReference type="ARBA" id="ARBA00048793"/>
    </source>
</evidence>
<dbReference type="Gene3D" id="3.40.50.720">
    <property type="entry name" value="NAD(P)-binding Rossmann-like Domain"/>
    <property type="match status" value="1"/>
</dbReference>
<feature type="domain" description="Ketopantoate reductase N-terminal" evidence="12">
    <location>
        <begin position="4"/>
        <end position="158"/>
    </location>
</feature>
<dbReference type="SUPFAM" id="SSF51735">
    <property type="entry name" value="NAD(P)-binding Rossmann-fold domains"/>
    <property type="match status" value="1"/>
</dbReference>
<evidence type="ECO:0000256" key="2">
    <source>
        <dbReference type="ARBA" id="ARBA00004994"/>
    </source>
</evidence>
<evidence type="ECO:0000256" key="11">
    <source>
        <dbReference type="RuleBase" id="RU362068"/>
    </source>
</evidence>
<proteinExistence type="inferred from homology"/>
<gene>
    <name evidence="14" type="ORF">ACFSW5_13065</name>
</gene>
<dbReference type="RefSeq" id="WP_379273625.1">
    <property type="nucleotide sequence ID" value="NZ_JBHUGT010000024.1"/>
</dbReference>
<dbReference type="InterPro" id="IPR050838">
    <property type="entry name" value="Ketopantoate_reductase"/>
</dbReference>
<comment type="similarity">
    <text evidence="3 11">Belongs to the ketopantoate reductase family.</text>
</comment>
<evidence type="ECO:0000256" key="4">
    <source>
        <dbReference type="ARBA" id="ARBA00013014"/>
    </source>
</evidence>
<evidence type="ECO:0000256" key="6">
    <source>
        <dbReference type="ARBA" id="ARBA00022655"/>
    </source>
</evidence>